<name>A0ACC1QVH8_9HYPO</name>
<evidence type="ECO:0000313" key="2">
    <source>
        <dbReference type="Proteomes" id="UP001148737"/>
    </source>
</evidence>
<keyword evidence="2" id="KW-1185">Reference proteome</keyword>
<dbReference type="Proteomes" id="UP001148737">
    <property type="component" value="Unassembled WGS sequence"/>
</dbReference>
<organism evidence="1 2">
    <name type="scientific">Lecanicillium saksenae</name>
    <dbReference type="NCBI Taxonomy" id="468837"/>
    <lineage>
        <taxon>Eukaryota</taxon>
        <taxon>Fungi</taxon>
        <taxon>Dikarya</taxon>
        <taxon>Ascomycota</taxon>
        <taxon>Pezizomycotina</taxon>
        <taxon>Sordariomycetes</taxon>
        <taxon>Hypocreomycetidae</taxon>
        <taxon>Hypocreales</taxon>
        <taxon>Cordycipitaceae</taxon>
        <taxon>Lecanicillium</taxon>
    </lineage>
</organism>
<reference evidence="1" key="1">
    <citation type="submission" date="2022-07" db="EMBL/GenBank/DDBJ databases">
        <title>Genome Sequence of Lecanicillium saksenae.</title>
        <authorList>
            <person name="Buettner E."/>
        </authorList>
    </citation>
    <scope>NUCLEOTIDE SEQUENCE</scope>
    <source>
        <strain evidence="1">VT-O1</strain>
    </source>
</reference>
<evidence type="ECO:0000313" key="1">
    <source>
        <dbReference type="EMBL" id="KAJ3493998.1"/>
    </source>
</evidence>
<sequence length="803" mass="86280">MLFNQIASSLLQSHGDQLFAQLAFRLRSFLIHCVTLRSFGSTPPGSSSWKAVSSKVLVRVSQDSAIISGAVIMSGMIVPNIAVVGVGFYSLFKYINLAFLGPLLAAATCFAAPMSLGGPLSRSQRKSLEAAESRIQVATAARQATQTRLGEVEAATIFRRVLAVVIVISVFTMSLANPAAFGGVALLPGLSFDYTVLVASLSTIQIMITPLLSIIQMLPELFSSWVSWKRICDYVAEDKSGDPTFESEHEADGLQFSNSISSSAPEPAVDIKPASHSDEVTTLVEGTSGQIGNKSRKVIVFGIDKGGSFWLSHSAGQYADSRERTKTGYYIGVYAAFAAARLVMLFALIWTVFIKLIPTSGISLQKNMLLTLVKTPATTTELNQSETVNKFINDIEGIDQALPQALQNLAAALASSLASLGVIAIGSPYAIISLVILLPLLWFLQKVYLATSFQLRTLQIAARAPMLEVASGSVQGRLTVRALRGEGFMSRIISERTQHAILMGYLFTSVQNWAILMLSLLNVCLATAVAGLLVGLGGSRSASWGGLALVNTISLGQEAMLLLTWWTRFESSMASIERIFDYTHDKPQEKIATPAAVITDSWPEAGNISFENLSLSHSSHVAAEGITVDIASGSKVAVLGRTGSGKTSLLQVFFGLIDNAGGMLHVVGVELFHVESDILRRRLVGHPQKYVANSSGTIRENLDPSGDAATARVEEVLSQVMAADMRDEVMSGLDAKWRDCNFSEGWQQQIGNCRTLLRDSKVYILDEPASGCDGRLAEHGSPADLAKDTGSMLRELMRADSLP</sequence>
<protein>
    <submittedName>
        <fullName evidence="1">Uncharacterized protein</fullName>
    </submittedName>
</protein>
<gene>
    <name evidence="1" type="ORF">NLG97_g4364</name>
</gene>
<accession>A0ACC1QVH8</accession>
<dbReference type="EMBL" id="JANAKD010000426">
    <property type="protein sequence ID" value="KAJ3493998.1"/>
    <property type="molecule type" value="Genomic_DNA"/>
</dbReference>
<comment type="caution">
    <text evidence="1">The sequence shown here is derived from an EMBL/GenBank/DDBJ whole genome shotgun (WGS) entry which is preliminary data.</text>
</comment>
<proteinExistence type="predicted"/>